<dbReference type="EMBL" id="NPDV01000023">
    <property type="protein sequence ID" value="PJZ51498.1"/>
    <property type="molecule type" value="Genomic_DNA"/>
</dbReference>
<dbReference type="SMART" id="SM00470">
    <property type="entry name" value="ParB"/>
    <property type="match status" value="1"/>
</dbReference>
<dbReference type="CDD" id="cd00093">
    <property type="entry name" value="HTH_XRE"/>
    <property type="match status" value="1"/>
</dbReference>
<dbReference type="RefSeq" id="WP_100787457.1">
    <property type="nucleotide sequence ID" value="NZ_NPDV01000023.1"/>
</dbReference>
<name>A0A2M9YIY7_9LEPT</name>
<dbReference type="GO" id="GO:0003677">
    <property type="term" value="F:DNA binding"/>
    <property type="evidence" value="ECO:0007669"/>
    <property type="project" value="InterPro"/>
</dbReference>
<evidence type="ECO:0000313" key="5">
    <source>
        <dbReference type="Proteomes" id="UP000232188"/>
    </source>
</evidence>
<dbReference type="GO" id="GO:0005694">
    <property type="term" value="C:chromosome"/>
    <property type="evidence" value="ECO:0007669"/>
    <property type="project" value="TreeGrafter"/>
</dbReference>
<evidence type="ECO:0000259" key="1">
    <source>
        <dbReference type="PROSITE" id="PS50943"/>
    </source>
</evidence>
<comment type="caution">
    <text evidence="2">The sequence shown here is derived from an EMBL/GenBank/DDBJ whole genome shotgun (WGS) entry which is preliminary data.</text>
</comment>
<keyword evidence="4" id="KW-1185">Reference proteome</keyword>
<dbReference type="EMBL" id="NPDU01000029">
    <property type="protein sequence ID" value="PJZ61594.1"/>
    <property type="molecule type" value="Genomic_DNA"/>
</dbReference>
<proteinExistence type="predicted"/>
<accession>A0A2M9YIY7</accession>
<dbReference type="Proteomes" id="UP000232149">
    <property type="component" value="Unassembled WGS sequence"/>
</dbReference>
<dbReference type="Pfam" id="PF13560">
    <property type="entry name" value="HTH_31"/>
    <property type="match status" value="1"/>
</dbReference>
<protein>
    <submittedName>
        <fullName evidence="2">Chromosome partitioning protein</fullName>
    </submittedName>
</protein>
<evidence type="ECO:0000313" key="2">
    <source>
        <dbReference type="EMBL" id="PJZ51498.1"/>
    </source>
</evidence>
<evidence type="ECO:0000313" key="3">
    <source>
        <dbReference type="EMBL" id="PJZ61594.1"/>
    </source>
</evidence>
<dbReference type="PANTHER" id="PTHR33375">
    <property type="entry name" value="CHROMOSOME-PARTITIONING PROTEIN PARB-RELATED"/>
    <property type="match status" value="1"/>
</dbReference>
<gene>
    <name evidence="3" type="ORF">CH376_12465</name>
    <name evidence="2" type="ORF">CH380_19620</name>
</gene>
<dbReference type="SUPFAM" id="SSF110849">
    <property type="entry name" value="ParB/Sulfiredoxin"/>
    <property type="match status" value="1"/>
</dbReference>
<dbReference type="InterPro" id="IPR050336">
    <property type="entry name" value="Chromosome_partition/occlusion"/>
</dbReference>
<dbReference type="InterPro" id="IPR001387">
    <property type="entry name" value="Cro/C1-type_HTH"/>
</dbReference>
<reference evidence="4 5" key="1">
    <citation type="submission" date="2017-07" db="EMBL/GenBank/DDBJ databases">
        <title>Leptospira spp. isolated from tropical soils.</title>
        <authorList>
            <person name="Thibeaux R."/>
            <person name="Iraola G."/>
            <person name="Ferres I."/>
            <person name="Bierque E."/>
            <person name="Girault D."/>
            <person name="Soupe-Gilbert M.-E."/>
            <person name="Picardeau M."/>
            <person name="Goarant C."/>
        </authorList>
    </citation>
    <scope>NUCLEOTIDE SEQUENCE [LARGE SCALE GENOMIC DNA]</scope>
    <source>
        <strain evidence="2 5">FH2-B-C1</strain>
        <strain evidence="3 4">FH2-B-D1</strain>
    </source>
</reference>
<dbReference type="InterPro" id="IPR003115">
    <property type="entry name" value="ParB_N"/>
</dbReference>
<dbReference type="AlphaFoldDB" id="A0A2M9YIY7"/>
<dbReference type="InterPro" id="IPR010982">
    <property type="entry name" value="Lambda_DNA-bd_dom_sf"/>
</dbReference>
<dbReference type="Gene3D" id="3.90.1530.10">
    <property type="entry name" value="Conserved hypothetical protein from pyrococcus furiosus pfu- 392566-001, ParB domain"/>
    <property type="match status" value="1"/>
</dbReference>
<dbReference type="PROSITE" id="PS50943">
    <property type="entry name" value="HTH_CROC1"/>
    <property type="match status" value="1"/>
</dbReference>
<evidence type="ECO:0000313" key="4">
    <source>
        <dbReference type="Proteomes" id="UP000232149"/>
    </source>
</evidence>
<dbReference type="GO" id="GO:0045881">
    <property type="term" value="P:positive regulation of sporulation resulting in formation of a cellular spore"/>
    <property type="evidence" value="ECO:0007669"/>
    <property type="project" value="TreeGrafter"/>
</dbReference>
<feature type="domain" description="HTH cro/C1-type" evidence="1">
    <location>
        <begin position="251"/>
        <end position="283"/>
    </location>
</feature>
<sequence length="303" mass="34855">MKSSVKLNLNLNAGREDSPSISQIPLDGIRFHPRNSDLFKTKSESYIKNLSKDISKFGLHEPISVRYIEDENIYLCLSGENRVKAVKLLGWTTISGYVVSPKNELSFMISRNVRRRHFGHRDRILILQVYCPDFFTGSKITIRRLETISDETGIPTSTLKADLKKIRTGSSKEVTLEELRSLWEKKKIRGLRVSISDLSDGNFLLQVNGKNLNYEWKGKFKDVIRDSAEAARSKSFNKNFKFENSELASRIRELRKDARMTQFELAQLLGYSQSYIAELEGGKWECSISLFEEIAILCEERIK</sequence>
<dbReference type="SUPFAM" id="SSF47413">
    <property type="entry name" value="lambda repressor-like DNA-binding domains"/>
    <property type="match status" value="1"/>
</dbReference>
<organism evidence="2 5">
    <name type="scientific">Leptospira adleri</name>
    <dbReference type="NCBI Taxonomy" id="2023186"/>
    <lineage>
        <taxon>Bacteria</taxon>
        <taxon>Pseudomonadati</taxon>
        <taxon>Spirochaetota</taxon>
        <taxon>Spirochaetia</taxon>
        <taxon>Leptospirales</taxon>
        <taxon>Leptospiraceae</taxon>
        <taxon>Leptospira</taxon>
    </lineage>
</organism>
<dbReference type="PANTHER" id="PTHR33375:SF1">
    <property type="entry name" value="CHROMOSOME-PARTITIONING PROTEIN PARB-RELATED"/>
    <property type="match status" value="1"/>
</dbReference>
<dbReference type="GO" id="GO:0007059">
    <property type="term" value="P:chromosome segregation"/>
    <property type="evidence" value="ECO:0007669"/>
    <property type="project" value="TreeGrafter"/>
</dbReference>
<dbReference type="SMART" id="SM00530">
    <property type="entry name" value="HTH_XRE"/>
    <property type="match status" value="1"/>
</dbReference>
<dbReference type="Pfam" id="PF02195">
    <property type="entry name" value="ParB_N"/>
    <property type="match status" value="1"/>
</dbReference>
<dbReference type="Proteomes" id="UP000232188">
    <property type="component" value="Unassembled WGS sequence"/>
</dbReference>
<dbReference type="Gene3D" id="1.10.260.40">
    <property type="entry name" value="lambda repressor-like DNA-binding domains"/>
    <property type="match status" value="1"/>
</dbReference>
<dbReference type="InterPro" id="IPR036086">
    <property type="entry name" value="ParB/Sulfiredoxin_sf"/>
</dbReference>